<keyword evidence="4" id="KW-1185">Reference proteome</keyword>
<feature type="domain" description="FAD-binding" evidence="2">
    <location>
        <begin position="4"/>
        <end position="344"/>
    </location>
</feature>
<accession>A0ABS6USW3</accession>
<dbReference type="InterPro" id="IPR051704">
    <property type="entry name" value="FAD_aromatic-hydroxylase"/>
</dbReference>
<sequence>MGDIRVLVAGASIAGPALAHWLRRRGAEVTVVERAPGLRPGGQAVDARGVAREVIRRMGLEDAVRAARTDTAGAYTVDVDGTVLETFRADDDGGDGYIADIEILRGDLSRVLYDDTRDGVEYVFGDRIAELTQDADGVEVVFAGGDRRRFDLVIGADGLHSGLRATVFGPRERFVRHLGLVLAFYSVPNEFGVDRWLTDYQDPASGRSAGLRPIGDATRVMAMLSFPAAGFDVDHRDVTAQKRLLRERMEGLGWSTPRILEHLDDSPDFYLDQVAQVVMDRWSSGRVGLIGDAAFSSSPMSGQGTGLALVGAYLLAGELAAAGWDPEAGFARYEARMRPFVEANQEIGRMHVEQLAATAPDAAPAPEPDMDALMALVERAINGVELPDYAGVPDSGAAAGPPVAPSAGPPPATSG</sequence>
<dbReference type="PANTHER" id="PTHR46865:SF2">
    <property type="entry name" value="MONOOXYGENASE"/>
    <property type="match status" value="1"/>
</dbReference>
<dbReference type="EMBL" id="JADQDK010000001">
    <property type="protein sequence ID" value="MBW0135312.1"/>
    <property type="molecule type" value="Genomic_DNA"/>
</dbReference>
<comment type="caution">
    <text evidence="3">The sequence shown here is derived from an EMBL/GenBank/DDBJ whole genome shotgun (WGS) entry which is preliminary data.</text>
</comment>
<organism evidence="3 4">
    <name type="scientific">Pseudonocardia abyssalis</name>
    <dbReference type="NCBI Taxonomy" id="2792008"/>
    <lineage>
        <taxon>Bacteria</taxon>
        <taxon>Bacillati</taxon>
        <taxon>Actinomycetota</taxon>
        <taxon>Actinomycetes</taxon>
        <taxon>Pseudonocardiales</taxon>
        <taxon>Pseudonocardiaceae</taxon>
        <taxon>Pseudonocardia</taxon>
    </lineage>
</organism>
<evidence type="ECO:0000259" key="2">
    <source>
        <dbReference type="Pfam" id="PF01494"/>
    </source>
</evidence>
<protein>
    <submittedName>
        <fullName evidence="3">FAD-dependent monooxygenase</fullName>
    </submittedName>
</protein>
<proteinExistence type="predicted"/>
<dbReference type="GO" id="GO:0004497">
    <property type="term" value="F:monooxygenase activity"/>
    <property type="evidence" value="ECO:0007669"/>
    <property type="project" value="UniProtKB-KW"/>
</dbReference>
<feature type="region of interest" description="Disordered" evidence="1">
    <location>
        <begin position="391"/>
        <end position="415"/>
    </location>
</feature>
<dbReference type="Proteomes" id="UP000694287">
    <property type="component" value="Unassembled WGS sequence"/>
</dbReference>
<feature type="compositionally biased region" description="Low complexity" evidence="1">
    <location>
        <begin position="391"/>
        <end position="401"/>
    </location>
</feature>
<dbReference type="RefSeq" id="WP_218616085.1">
    <property type="nucleotide sequence ID" value="NZ_JADQDK010000001.1"/>
</dbReference>
<name>A0ABS6USW3_9PSEU</name>
<evidence type="ECO:0000256" key="1">
    <source>
        <dbReference type="SAM" id="MobiDB-lite"/>
    </source>
</evidence>
<evidence type="ECO:0000313" key="3">
    <source>
        <dbReference type="EMBL" id="MBW0135312.1"/>
    </source>
</evidence>
<feature type="compositionally biased region" description="Pro residues" evidence="1">
    <location>
        <begin position="402"/>
        <end position="415"/>
    </location>
</feature>
<dbReference type="Pfam" id="PF01494">
    <property type="entry name" value="FAD_binding_3"/>
    <property type="match status" value="1"/>
</dbReference>
<dbReference type="InterPro" id="IPR002938">
    <property type="entry name" value="FAD-bd"/>
</dbReference>
<dbReference type="PANTHER" id="PTHR46865">
    <property type="entry name" value="OXIDOREDUCTASE-RELATED"/>
    <property type="match status" value="1"/>
</dbReference>
<gene>
    <name evidence="3" type="ORF">I4I81_13745</name>
</gene>
<reference evidence="3 4" key="1">
    <citation type="submission" date="2020-11" db="EMBL/GenBank/DDBJ databases">
        <title>Pseudonocardia abyssalis sp. nov. and Pseudonocardia oceani sp. nov., description and phylogenomic analysis of two novel actinomycetes isolated from the deep Southern Ocean.</title>
        <authorList>
            <person name="Parra J."/>
        </authorList>
    </citation>
    <scope>NUCLEOTIDE SEQUENCE [LARGE SCALE GENOMIC DNA]</scope>
    <source>
        <strain evidence="3 4">KRD-168</strain>
    </source>
</reference>
<keyword evidence="3" id="KW-0560">Oxidoreductase</keyword>
<evidence type="ECO:0000313" key="4">
    <source>
        <dbReference type="Proteomes" id="UP000694287"/>
    </source>
</evidence>
<keyword evidence="3" id="KW-0503">Monooxygenase</keyword>